<keyword evidence="1" id="KW-0812">Transmembrane</keyword>
<organism evidence="2 3">
    <name type="scientific">Actomonas aquatica</name>
    <dbReference type="NCBI Taxonomy" id="2866162"/>
    <lineage>
        <taxon>Bacteria</taxon>
        <taxon>Pseudomonadati</taxon>
        <taxon>Verrucomicrobiota</taxon>
        <taxon>Opitutia</taxon>
        <taxon>Opitutales</taxon>
        <taxon>Opitutaceae</taxon>
        <taxon>Actomonas</taxon>
    </lineage>
</organism>
<proteinExistence type="predicted"/>
<dbReference type="Proteomes" id="UP000738431">
    <property type="component" value="Chromosome"/>
</dbReference>
<accession>A0ABZ1CG05</accession>
<reference evidence="2 3" key="1">
    <citation type="submission" date="2023-12" db="EMBL/GenBank/DDBJ databases">
        <title>Description of an unclassified Opitutus bacterium of Verrucomicrobiota.</title>
        <authorList>
            <person name="Zhang D.-F."/>
        </authorList>
    </citation>
    <scope>NUCLEOTIDE SEQUENCE [LARGE SCALE GENOMIC DNA]</scope>
    <source>
        <strain evidence="2 3">WL0086</strain>
    </source>
</reference>
<dbReference type="EMBL" id="CP139781">
    <property type="protein sequence ID" value="WRQ89499.1"/>
    <property type="molecule type" value="Genomic_DNA"/>
</dbReference>
<keyword evidence="3" id="KW-1185">Reference proteome</keyword>
<dbReference type="RefSeq" id="WP_221029813.1">
    <property type="nucleotide sequence ID" value="NZ_CP139781.1"/>
</dbReference>
<evidence type="ECO:0000256" key="1">
    <source>
        <dbReference type="SAM" id="Phobius"/>
    </source>
</evidence>
<sequence>MNSIVASGYPVLLAQVGRSDAVVLAVFAFILPIVLFGMWMGWQEMKQKQQTVREAVRLAVEKGGPLPEGLLAPAAMSLQLLTQRRKDRGHYELTAGLILLAVAGGMVFLAKVVSPLLALLGAALLVVAWVDLRPRQGG</sequence>
<feature type="transmembrane region" description="Helical" evidence="1">
    <location>
        <begin position="91"/>
        <end position="110"/>
    </location>
</feature>
<name>A0ABZ1CG05_9BACT</name>
<evidence type="ECO:0000313" key="2">
    <source>
        <dbReference type="EMBL" id="WRQ89499.1"/>
    </source>
</evidence>
<keyword evidence="1" id="KW-0472">Membrane</keyword>
<feature type="transmembrane region" description="Helical" evidence="1">
    <location>
        <begin position="21"/>
        <end position="42"/>
    </location>
</feature>
<keyword evidence="1" id="KW-1133">Transmembrane helix</keyword>
<protein>
    <submittedName>
        <fullName evidence="2">Uncharacterized protein</fullName>
    </submittedName>
</protein>
<gene>
    <name evidence="2" type="ORF">K1X11_008760</name>
</gene>
<evidence type="ECO:0000313" key="3">
    <source>
        <dbReference type="Proteomes" id="UP000738431"/>
    </source>
</evidence>
<feature type="transmembrane region" description="Helical" evidence="1">
    <location>
        <begin position="116"/>
        <end position="132"/>
    </location>
</feature>